<evidence type="ECO:0000313" key="15">
    <source>
        <dbReference type="EMBL" id="MBC8545643.1"/>
    </source>
</evidence>
<comment type="subcellular location">
    <subcellularLocation>
        <location evidence="12">Cytoplasm</location>
    </subcellularLocation>
</comment>
<evidence type="ECO:0000256" key="7">
    <source>
        <dbReference type="ARBA" id="ARBA00022917"/>
    </source>
</evidence>
<keyword evidence="6 13" id="KW-0067">ATP-binding</keyword>
<dbReference type="InterPro" id="IPR036113">
    <property type="entry name" value="Asp/Glu-ADT_sf_sub_c"/>
</dbReference>
<dbReference type="GO" id="GO:0004815">
    <property type="term" value="F:aspartate-tRNA ligase activity"/>
    <property type="evidence" value="ECO:0007669"/>
    <property type="project" value="UniProtKB-UniRule"/>
</dbReference>
<feature type="binding site" evidence="12">
    <location>
        <begin position="536"/>
        <end position="539"/>
    </location>
    <ligand>
        <name>ATP</name>
        <dbReference type="ChEBI" id="CHEBI:30616"/>
    </ligand>
</feature>
<evidence type="ECO:0000256" key="9">
    <source>
        <dbReference type="ARBA" id="ARBA00024799"/>
    </source>
</evidence>
<dbReference type="HAMAP" id="MF_00122">
    <property type="entry name" value="GatC"/>
    <property type="match status" value="1"/>
</dbReference>
<organism evidence="15 16">
    <name type="scientific">Ligaoa zhengdingensis</name>
    <dbReference type="NCBI Taxonomy" id="2763658"/>
    <lineage>
        <taxon>Bacteria</taxon>
        <taxon>Bacillati</taxon>
        <taxon>Bacillota</taxon>
        <taxon>Clostridia</taxon>
        <taxon>Eubacteriales</taxon>
        <taxon>Oscillospiraceae</taxon>
        <taxon>Ligaoa</taxon>
    </lineage>
</organism>
<comment type="function">
    <text evidence="12">Catalyzes the attachment of L-aspartate to tRNA(Asp) in a two-step reaction: L-aspartate is first activated by ATP to form Asp-AMP and then transferred to the acceptor end of tRNA(Asp).</text>
</comment>
<comment type="subunit">
    <text evidence="12">Homodimer.</text>
</comment>
<evidence type="ECO:0000256" key="12">
    <source>
        <dbReference type="HAMAP-Rule" id="MF_00044"/>
    </source>
</evidence>
<feature type="binding site" evidence="12">
    <location>
        <position position="491"/>
    </location>
    <ligand>
        <name>L-aspartate</name>
        <dbReference type="ChEBI" id="CHEBI:29991"/>
    </ligand>
</feature>
<dbReference type="InterPro" id="IPR047090">
    <property type="entry name" value="AspRS_core"/>
</dbReference>
<dbReference type="RefSeq" id="WP_249281795.1">
    <property type="nucleotide sequence ID" value="NZ_JACRST010000001.1"/>
</dbReference>
<dbReference type="GO" id="GO:0006450">
    <property type="term" value="P:regulation of translational fidelity"/>
    <property type="evidence" value="ECO:0007669"/>
    <property type="project" value="InterPro"/>
</dbReference>
<dbReference type="NCBIfam" id="NF001750">
    <property type="entry name" value="PRK00476.1"/>
    <property type="match status" value="1"/>
</dbReference>
<evidence type="ECO:0000256" key="6">
    <source>
        <dbReference type="ARBA" id="ARBA00022840"/>
    </source>
</evidence>
<feature type="region of interest" description="Aspartate" evidence="12">
    <location>
        <begin position="200"/>
        <end position="203"/>
    </location>
</feature>
<dbReference type="Gene3D" id="3.30.1360.30">
    <property type="entry name" value="GAD-like domain"/>
    <property type="match status" value="1"/>
</dbReference>
<comment type="caution">
    <text evidence="15">The sequence shown here is derived from an EMBL/GenBank/DDBJ whole genome shotgun (WGS) entry which is preliminary data.</text>
</comment>
<dbReference type="InterPro" id="IPR002312">
    <property type="entry name" value="Asp/Asn-tRNA-synth_IIb"/>
</dbReference>
<dbReference type="GO" id="GO:0005524">
    <property type="term" value="F:ATP binding"/>
    <property type="evidence" value="ECO:0007669"/>
    <property type="project" value="UniProtKB-UniRule"/>
</dbReference>
<dbReference type="Proteomes" id="UP000653127">
    <property type="component" value="Unassembled WGS sequence"/>
</dbReference>
<dbReference type="GO" id="GO:0005737">
    <property type="term" value="C:cytoplasm"/>
    <property type="evidence" value="ECO:0007669"/>
    <property type="project" value="UniProtKB-SubCell"/>
</dbReference>
<dbReference type="NCBIfam" id="TIGR00135">
    <property type="entry name" value="gatC"/>
    <property type="match status" value="1"/>
</dbReference>
<dbReference type="CDD" id="cd00777">
    <property type="entry name" value="AspRS_core"/>
    <property type="match status" value="1"/>
</dbReference>
<protein>
    <recommendedName>
        <fullName evidence="12 13">Multifunctional fusion protein</fullName>
    </recommendedName>
    <domain>
        <recommendedName>
            <fullName evidence="12">Aspartate--tRNA ligase</fullName>
            <ecNumber evidence="12">6.1.1.12</ecNumber>
        </recommendedName>
        <alternativeName>
            <fullName evidence="12">Aspartyl-tRNA synthetase</fullName>
            <shortName evidence="12">AspRS</shortName>
        </alternativeName>
    </domain>
    <domain>
        <recommendedName>
            <fullName evidence="13">Aspartyl/glutamyl-tRNA(Asn/Gln) amidotransferase subunit C</fullName>
            <shortName evidence="13">Asp/Glu-ADT subunit C</shortName>
            <ecNumber evidence="13">6.3.5.-</ecNumber>
        </recommendedName>
    </domain>
</protein>
<comment type="catalytic activity">
    <reaction evidence="12">
        <text>tRNA(Asp) + L-aspartate + ATP = L-aspartyl-tRNA(Asp) + AMP + diphosphate</text>
        <dbReference type="Rhea" id="RHEA:19649"/>
        <dbReference type="Rhea" id="RHEA-COMP:9660"/>
        <dbReference type="Rhea" id="RHEA-COMP:9678"/>
        <dbReference type="ChEBI" id="CHEBI:29991"/>
        <dbReference type="ChEBI" id="CHEBI:30616"/>
        <dbReference type="ChEBI" id="CHEBI:33019"/>
        <dbReference type="ChEBI" id="CHEBI:78442"/>
        <dbReference type="ChEBI" id="CHEBI:78516"/>
        <dbReference type="ChEBI" id="CHEBI:456215"/>
        <dbReference type="EC" id="6.1.1.12"/>
    </reaction>
</comment>
<dbReference type="InterPro" id="IPR006195">
    <property type="entry name" value="aa-tRNA-synth_II"/>
</dbReference>
<dbReference type="Gene3D" id="2.40.50.140">
    <property type="entry name" value="Nucleic acid-binding proteins"/>
    <property type="match status" value="1"/>
</dbReference>
<dbReference type="InterPro" id="IPR004524">
    <property type="entry name" value="Asp-tRNA-ligase_1"/>
</dbReference>
<evidence type="ECO:0000256" key="3">
    <source>
        <dbReference type="ARBA" id="ARBA00011123"/>
    </source>
</evidence>
<dbReference type="EMBL" id="JACRST010000001">
    <property type="protein sequence ID" value="MBC8545643.1"/>
    <property type="molecule type" value="Genomic_DNA"/>
</dbReference>
<dbReference type="InterPro" id="IPR004364">
    <property type="entry name" value="Aa-tRNA-synt_II"/>
</dbReference>
<evidence type="ECO:0000256" key="13">
    <source>
        <dbReference type="HAMAP-Rule" id="MF_00122"/>
    </source>
</evidence>
<proteinExistence type="inferred from homology"/>
<dbReference type="EC" id="6.3.5.-" evidence="13"/>
<keyword evidence="7 13" id="KW-0648">Protein biosynthesis</keyword>
<evidence type="ECO:0000256" key="4">
    <source>
        <dbReference type="ARBA" id="ARBA00022598"/>
    </source>
</evidence>
<dbReference type="NCBIfam" id="TIGR00459">
    <property type="entry name" value="aspS_bact"/>
    <property type="match status" value="1"/>
</dbReference>
<dbReference type="InterPro" id="IPR045864">
    <property type="entry name" value="aa-tRNA-synth_II/BPL/LPL"/>
</dbReference>
<dbReference type="InterPro" id="IPR004115">
    <property type="entry name" value="GAD-like_sf"/>
</dbReference>
<comment type="catalytic activity">
    <reaction evidence="10 13">
        <text>L-aspartyl-tRNA(Asn) + L-glutamine + ATP + H2O = L-asparaginyl-tRNA(Asn) + L-glutamate + ADP + phosphate + 2 H(+)</text>
        <dbReference type="Rhea" id="RHEA:14513"/>
        <dbReference type="Rhea" id="RHEA-COMP:9674"/>
        <dbReference type="Rhea" id="RHEA-COMP:9677"/>
        <dbReference type="ChEBI" id="CHEBI:15377"/>
        <dbReference type="ChEBI" id="CHEBI:15378"/>
        <dbReference type="ChEBI" id="CHEBI:29985"/>
        <dbReference type="ChEBI" id="CHEBI:30616"/>
        <dbReference type="ChEBI" id="CHEBI:43474"/>
        <dbReference type="ChEBI" id="CHEBI:58359"/>
        <dbReference type="ChEBI" id="CHEBI:78515"/>
        <dbReference type="ChEBI" id="CHEBI:78516"/>
        <dbReference type="ChEBI" id="CHEBI:456216"/>
    </reaction>
</comment>
<name>A0A926I3L7_9FIRM</name>
<keyword evidence="12" id="KW-0963">Cytoplasm</keyword>
<keyword evidence="5 13" id="KW-0547">Nucleotide-binding</keyword>
<comment type="similarity">
    <text evidence="1 12">Belongs to the class-II aminoacyl-tRNA synthetase family. Type 1 subfamily.</text>
</comment>
<dbReference type="InterPro" id="IPR004365">
    <property type="entry name" value="NA-bd_OB_tRNA"/>
</dbReference>
<feature type="binding site" evidence="12">
    <location>
        <position position="231"/>
    </location>
    <ligand>
        <name>ATP</name>
        <dbReference type="ChEBI" id="CHEBI:30616"/>
    </ligand>
</feature>
<dbReference type="InterPro" id="IPR047089">
    <property type="entry name" value="Asp-tRNA-ligase_1_N"/>
</dbReference>
<dbReference type="PRINTS" id="PR01042">
    <property type="entry name" value="TRNASYNTHASP"/>
</dbReference>
<dbReference type="SUPFAM" id="SSF55681">
    <property type="entry name" value="Class II aaRS and biotin synthetases"/>
    <property type="match status" value="1"/>
</dbReference>
<dbReference type="HAMAP" id="MF_00044">
    <property type="entry name" value="Asp_tRNA_synth_type1"/>
    <property type="match status" value="1"/>
</dbReference>
<comment type="subunit">
    <text evidence="3 13">Heterotrimer of A, B and C subunits.</text>
</comment>
<dbReference type="Pfam" id="PF02686">
    <property type="entry name" value="GatC"/>
    <property type="match status" value="1"/>
</dbReference>
<feature type="binding site" evidence="12">
    <location>
        <position position="484"/>
    </location>
    <ligand>
        <name>ATP</name>
        <dbReference type="ChEBI" id="CHEBI:30616"/>
    </ligand>
</feature>
<comment type="caution">
    <text evidence="12">Lacks conserved residue(s) required for the propagation of feature annotation.</text>
</comment>
<comment type="similarity">
    <text evidence="2 13">Belongs to the GatC family.</text>
</comment>
<comment type="catalytic activity">
    <reaction evidence="11 13">
        <text>L-glutamyl-tRNA(Gln) + L-glutamine + ATP + H2O = L-glutaminyl-tRNA(Gln) + L-glutamate + ADP + phosphate + H(+)</text>
        <dbReference type="Rhea" id="RHEA:17521"/>
        <dbReference type="Rhea" id="RHEA-COMP:9681"/>
        <dbReference type="Rhea" id="RHEA-COMP:9684"/>
        <dbReference type="ChEBI" id="CHEBI:15377"/>
        <dbReference type="ChEBI" id="CHEBI:15378"/>
        <dbReference type="ChEBI" id="CHEBI:29985"/>
        <dbReference type="ChEBI" id="CHEBI:30616"/>
        <dbReference type="ChEBI" id="CHEBI:43474"/>
        <dbReference type="ChEBI" id="CHEBI:58359"/>
        <dbReference type="ChEBI" id="CHEBI:78520"/>
        <dbReference type="ChEBI" id="CHEBI:78521"/>
        <dbReference type="ChEBI" id="CHEBI:456216"/>
    </reaction>
</comment>
<dbReference type="AlphaFoldDB" id="A0A926I3L7"/>
<sequence>MKRTGYCGSYREENVGEAVTVMGWVQTKRDMGGVIFIDLRDREGTLQVVFDLANLSREDFALAEGLRNESVVAVSGVLRHRSEETYNPRIATGAIELKAQRLSLLSQAQPLPFAIDDGAPVREELRLKYRYLDIRRPQMLANLRFRHRVQKAVQDYLDADGFIEVETPMLCKSTPEGARDYLVPSRVHPGSFYALPQSPQIFKQLLMVGGVDKYYQVARCFRDEDLRADRQPEFTQVDMELSFVEQEDILQHLERLFRHLFQTVLGITFDQPFPRLSWHEAMDTYGSDKPDLRFGLPIVDITKIAARCGFSVFRGVADKGGVVRAINVKGCADFTRTAIEELTAKAVGYGAKGMAWIAYKPDGEIYSILTKYLSQRELEEIFAAVDAKPGDFILFCADQLATVRRTLGGLRLDLGDLLGLRRRDDFRFLFVTDFPQFEYSEEEKRWVSTHHPFTMPYPEDLQYLFSDPGRVRAQAYDVVLNGIELGSGSMRIYQQEVQQQMFEALGFSEEQIEERFGFLVNAFRYGTPPHGGFAFGLDRLVMQMLGADSLREVIAFPKMKDASCPMTSAPDVVDDAQLEILGIVTGEGGKRGQEQRRAAKRGRTAEIDVDNVANLSRLTLTLEEKEKMREEMAAIIGFANQLSEIDAGDVPVTAHVLPMKNVWRDDRPVPSFGRDELLANTPSVEDGYIYVPRVVE</sequence>
<comment type="function">
    <text evidence="9 13">Allows the formation of correctly charged Asn-tRNA(Asn) or Gln-tRNA(Gln) through the transamidation of misacylated Asp-tRNA(Asn) or Glu-tRNA(Gln) in organisms which lack either or both of asparaginyl-tRNA or glutaminyl-tRNA synthetases. The reaction takes place in the presence of glutamine and ATP through an activated phospho-Asp-tRNA(Asn) or phospho-Glu-tRNA(Gln).</text>
</comment>
<feature type="binding site" evidence="12">
    <location>
        <position position="450"/>
    </location>
    <ligand>
        <name>L-aspartate</name>
        <dbReference type="ChEBI" id="CHEBI:29991"/>
    </ligand>
</feature>
<feature type="domain" description="Aminoacyl-transfer RNA synthetases class-II family profile" evidence="14">
    <location>
        <begin position="143"/>
        <end position="557"/>
    </location>
</feature>
<dbReference type="Pfam" id="PF00152">
    <property type="entry name" value="tRNA-synt_2"/>
    <property type="match status" value="1"/>
</dbReference>
<evidence type="ECO:0000256" key="8">
    <source>
        <dbReference type="ARBA" id="ARBA00023146"/>
    </source>
</evidence>
<evidence type="ECO:0000256" key="1">
    <source>
        <dbReference type="ARBA" id="ARBA00006303"/>
    </source>
</evidence>
<dbReference type="GO" id="GO:0006422">
    <property type="term" value="P:aspartyl-tRNA aminoacylation"/>
    <property type="evidence" value="ECO:0007669"/>
    <property type="project" value="UniProtKB-UniRule"/>
</dbReference>
<dbReference type="CDD" id="cd04317">
    <property type="entry name" value="EcAspRS_like_N"/>
    <property type="match status" value="1"/>
</dbReference>
<dbReference type="GO" id="GO:0050567">
    <property type="term" value="F:glutaminyl-tRNA synthase (glutamine-hydrolyzing) activity"/>
    <property type="evidence" value="ECO:0007669"/>
    <property type="project" value="UniProtKB-UniRule"/>
</dbReference>
<dbReference type="PANTHER" id="PTHR22594:SF5">
    <property type="entry name" value="ASPARTATE--TRNA LIGASE, MITOCHONDRIAL"/>
    <property type="match status" value="1"/>
</dbReference>
<evidence type="ECO:0000256" key="10">
    <source>
        <dbReference type="ARBA" id="ARBA00047380"/>
    </source>
</evidence>
<dbReference type="Gene3D" id="3.30.930.10">
    <property type="entry name" value="Bira Bifunctional Protein, Domain 2"/>
    <property type="match status" value="1"/>
</dbReference>
<dbReference type="SUPFAM" id="SSF141000">
    <property type="entry name" value="Glu-tRNAGln amidotransferase C subunit"/>
    <property type="match status" value="1"/>
</dbReference>
<reference evidence="15" key="1">
    <citation type="submission" date="2020-08" db="EMBL/GenBank/DDBJ databases">
        <title>Genome public.</title>
        <authorList>
            <person name="Liu C."/>
            <person name="Sun Q."/>
        </authorList>
    </citation>
    <scope>NUCLEOTIDE SEQUENCE</scope>
    <source>
        <strain evidence="15">NSJ-31</strain>
    </source>
</reference>
<dbReference type="PANTHER" id="PTHR22594">
    <property type="entry name" value="ASPARTYL/LYSYL-TRNA SYNTHETASE"/>
    <property type="match status" value="1"/>
</dbReference>
<evidence type="ECO:0000313" key="16">
    <source>
        <dbReference type="Proteomes" id="UP000653127"/>
    </source>
</evidence>
<dbReference type="EC" id="6.1.1.12" evidence="12"/>
<dbReference type="SUPFAM" id="SSF50249">
    <property type="entry name" value="Nucleic acid-binding proteins"/>
    <property type="match status" value="1"/>
</dbReference>
<keyword evidence="8 12" id="KW-0030">Aminoacyl-tRNA synthetase</keyword>
<feature type="binding site" evidence="12">
    <location>
        <begin position="222"/>
        <end position="224"/>
    </location>
    <ligand>
        <name>ATP</name>
        <dbReference type="ChEBI" id="CHEBI:30616"/>
    </ligand>
</feature>
<gene>
    <name evidence="12 15" type="primary">aspS</name>
    <name evidence="13" type="synonym">gatC</name>
    <name evidence="15" type="ORF">H8711_01655</name>
</gene>
<evidence type="ECO:0000256" key="2">
    <source>
        <dbReference type="ARBA" id="ARBA00010757"/>
    </source>
</evidence>
<evidence type="ECO:0000256" key="5">
    <source>
        <dbReference type="ARBA" id="ARBA00022741"/>
    </source>
</evidence>
<keyword evidence="4 13" id="KW-0436">Ligase</keyword>
<dbReference type="GO" id="GO:0003676">
    <property type="term" value="F:nucleic acid binding"/>
    <property type="evidence" value="ECO:0007669"/>
    <property type="project" value="InterPro"/>
</dbReference>
<accession>A0A926I3L7</accession>
<dbReference type="GO" id="GO:0016740">
    <property type="term" value="F:transferase activity"/>
    <property type="evidence" value="ECO:0007669"/>
    <property type="project" value="UniProtKB-ARBA"/>
</dbReference>
<evidence type="ECO:0000256" key="11">
    <source>
        <dbReference type="ARBA" id="ARBA00047913"/>
    </source>
</evidence>
<dbReference type="Pfam" id="PF02938">
    <property type="entry name" value="GAD"/>
    <property type="match status" value="1"/>
</dbReference>
<feature type="binding site" evidence="12">
    <location>
        <position position="222"/>
    </location>
    <ligand>
        <name>L-aspartate</name>
        <dbReference type="ChEBI" id="CHEBI:29991"/>
    </ligand>
</feature>
<feature type="binding site" evidence="12">
    <location>
        <position position="176"/>
    </location>
    <ligand>
        <name>L-aspartate</name>
        <dbReference type="ChEBI" id="CHEBI:29991"/>
    </ligand>
</feature>
<dbReference type="Gene3D" id="1.10.20.60">
    <property type="entry name" value="Glu-tRNAGln amidotransferase C subunit, N-terminal domain"/>
    <property type="match status" value="1"/>
</dbReference>
<dbReference type="PROSITE" id="PS50862">
    <property type="entry name" value="AA_TRNA_LIGASE_II"/>
    <property type="match status" value="1"/>
</dbReference>
<evidence type="ECO:0000259" key="14">
    <source>
        <dbReference type="PROSITE" id="PS50862"/>
    </source>
</evidence>
<dbReference type="InterPro" id="IPR012340">
    <property type="entry name" value="NA-bd_OB-fold"/>
</dbReference>
<dbReference type="GO" id="GO:0140096">
    <property type="term" value="F:catalytic activity, acting on a protein"/>
    <property type="evidence" value="ECO:0007669"/>
    <property type="project" value="UniProtKB-ARBA"/>
</dbReference>
<dbReference type="InterPro" id="IPR029351">
    <property type="entry name" value="GAD_dom"/>
</dbReference>
<dbReference type="SUPFAM" id="SSF55261">
    <property type="entry name" value="GAD domain-like"/>
    <property type="match status" value="1"/>
</dbReference>
<dbReference type="InterPro" id="IPR003837">
    <property type="entry name" value="GatC"/>
</dbReference>
<keyword evidence="16" id="KW-1185">Reference proteome</keyword>
<dbReference type="Pfam" id="PF01336">
    <property type="entry name" value="tRNA_anti-codon"/>
    <property type="match status" value="1"/>
</dbReference>